<sequence length="267" mass="30868">MEFEHYRVILFGGYGVLLLFEICFFMSLPNRLLARLVEKLFGIIRLDHQRLIMNFFGINIDFLSSRRFRLSLIIQLAFIPWITLVLLVDGCIFQLQHLSGQDFCPLLDSDCFLMDKSLTYKKILCPPDQFYSIHGILGYHDDGCVRVDENSIPRGIVNHRALRHLEIECVNSIDLFEFLESLLRCVPGLQQLQVTICPIEGFQISFHNIARLLQNYVSSLNYFHCKIPITNVYPCAIDQILHGSIHSIHLLFANVEMNNEYIIISSA</sequence>
<keyword evidence="1" id="KW-0812">Transmembrane</keyword>
<feature type="transmembrane region" description="Helical" evidence="1">
    <location>
        <begin position="72"/>
        <end position="95"/>
    </location>
</feature>
<evidence type="ECO:0000313" key="3">
    <source>
        <dbReference type="Proteomes" id="UP000663845"/>
    </source>
</evidence>
<keyword evidence="1" id="KW-0472">Membrane</keyword>
<keyword evidence="1" id="KW-1133">Transmembrane helix</keyword>
<evidence type="ECO:0000256" key="1">
    <source>
        <dbReference type="SAM" id="Phobius"/>
    </source>
</evidence>
<protein>
    <submittedName>
        <fullName evidence="2">Uncharacterized protein</fullName>
    </submittedName>
</protein>
<reference evidence="2" key="1">
    <citation type="submission" date="2021-02" db="EMBL/GenBank/DDBJ databases">
        <authorList>
            <person name="Nowell W R."/>
        </authorList>
    </citation>
    <scope>NUCLEOTIDE SEQUENCE</scope>
</reference>
<comment type="caution">
    <text evidence="2">The sequence shown here is derived from an EMBL/GenBank/DDBJ whole genome shotgun (WGS) entry which is preliminary data.</text>
</comment>
<evidence type="ECO:0000313" key="2">
    <source>
        <dbReference type="EMBL" id="CAF1436092.1"/>
    </source>
</evidence>
<organism evidence="2 3">
    <name type="scientific">Adineta steineri</name>
    <dbReference type="NCBI Taxonomy" id="433720"/>
    <lineage>
        <taxon>Eukaryota</taxon>
        <taxon>Metazoa</taxon>
        <taxon>Spiralia</taxon>
        <taxon>Gnathifera</taxon>
        <taxon>Rotifera</taxon>
        <taxon>Eurotatoria</taxon>
        <taxon>Bdelloidea</taxon>
        <taxon>Adinetida</taxon>
        <taxon>Adinetidae</taxon>
        <taxon>Adineta</taxon>
    </lineage>
</organism>
<gene>
    <name evidence="2" type="ORF">JYZ213_LOCUS39852</name>
</gene>
<dbReference type="AlphaFoldDB" id="A0A815NX54"/>
<accession>A0A815NX54</accession>
<dbReference type="Proteomes" id="UP000663845">
    <property type="component" value="Unassembled WGS sequence"/>
</dbReference>
<name>A0A815NX54_9BILA</name>
<dbReference type="EMBL" id="CAJNOG010001361">
    <property type="protein sequence ID" value="CAF1436092.1"/>
    <property type="molecule type" value="Genomic_DNA"/>
</dbReference>
<proteinExistence type="predicted"/>
<feature type="transmembrane region" description="Helical" evidence="1">
    <location>
        <begin position="6"/>
        <end position="28"/>
    </location>
</feature>